<feature type="transmembrane region" description="Helical" evidence="2">
    <location>
        <begin position="45"/>
        <end position="66"/>
    </location>
</feature>
<organism evidence="3 4">
    <name type="scientific">Verticillium longisporum</name>
    <name type="common">Verticillium dahliae var. longisporum</name>
    <dbReference type="NCBI Taxonomy" id="100787"/>
    <lineage>
        <taxon>Eukaryota</taxon>
        <taxon>Fungi</taxon>
        <taxon>Dikarya</taxon>
        <taxon>Ascomycota</taxon>
        <taxon>Pezizomycotina</taxon>
        <taxon>Sordariomycetes</taxon>
        <taxon>Hypocreomycetidae</taxon>
        <taxon>Glomerellales</taxon>
        <taxon>Plectosphaerellaceae</taxon>
        <taxon>Verticillium</taxon>
    </lineage>
</organism>
<name>A0A8I2ZXB5_VERLO</name>
<proteinExistence type="predicted"/>
<evidence type="ECO:0000256" key="1">
    <source>
        <dbReference type="SAM" id="MobiDB-lite"/>
    </source>
</evidence>
<evidence type="ECO:0000313" key="4">
    <source>
        <dbReference type="Proteomes" id="UP000689129"/>
    </source>
</evidence>
<keyword evidence="2" id="KW-1133">Transmembrane helix</keyword>
<dbReference type="AlphaFoldDB" id="A0A8I2ZXB5"/>
<feature type="compositionally biased region" description="Basic and acidic residues" evidence="1">
    <location>
        <begin position="1"/>
        <end position="12"/>
    </location>
</feature>
<protein>
    <submittedName>
        <fullName evidence="3">Uncharacterized protein</fullName>
    </submittedName>
</protein>
<evidence type="ECO:0000256" key="2">
    <source>
        <dbReference type="SAM" id="Phobius"/>
    </source>
</evidence>
<reference evidence="3" key="1">
    <citation type="journal article" date="2021" name="Mol. Plant Pathol.">
        <title>A 20-kb lineage-specific genomic region tames virulence in pathogenic amphidiploid Verticillium longisporum.</title>
        <authorList>
            <person name="Harting R."/>
            <person name="Starke J."/>
            <person name="Kusch H."/>
            <person name="Poggeler S."/>
            <person name="Maurus I."/>
            <person name="Schluter R."/>
            <person name="Landesfeind M."/>
            <person name="Bulla I."/>
            <person name="Nowrousian M."/>
            <person name="de Jonge R."/>
            <person name="Stahlhut G."/>
            <person name="Hoff K.J."/>
            <person name="Asshauer K.P."/>
            <person name="Thurmer A."/>
            <person name="Stanke M."/>
            <person name="Daniel R."/>
            <person name="Morgenstern B."/>
            <person name="Thomma B.P.H.J."/>
            <person name="Kronstad J.W."/>
            <person name="Braus-Stromeyer S.A."/>
            <person name="Braus G.H."/>
        </authorList>
    </citation>
    <scope>NUCLEOTIDE SEQUENCE</scope>
    <source>
        <strain evidence="3">Vl32</strain>
    </source>
</reference>
<evidence type="ECO:0000313" key="3">
    <source>
        <dbReference type="EMBL" id="KAG7139770.1"/>
    </source>
</evidence>
<accession>A0A8I2ZXB5</accession>
<dbReference type="Proteomes" id="UP000689129">
    <property type="component" value="Unassembled WGS sequence"/>
</dbReference>
<dbReference type="EMBL" id="JAEMWZ010000052">
    <property type="protein sequence ID" value="KAG7139770.1"/>
    <property type="molecule type" value="Genomic_DNA"/>
</dbReference>
<sequence length="81" mass="8630">MQHHHSSADRRRPPPGPPFSLALLSHTTVSPQAMVAPRASQPLSLCLYLCLCLYLVSAAVAVASPLPRTGALEALSDVLWS</sequence>
<keyword evidence="2" id="KW-0812">Transmembrane</keyword>
<feature type="region of interest" description="Disordered" evidence="1">
    <location>
        <begin position="1"/>
        <end position="21"/>
    </location>
</feature>
<gene>
    <name evidence="3" type="ORF">HYQ45_003310</name>
</gene>
<keyword evidence="2" id="KW-0472">Membrane</keyword>
<comment type="caution">
    <text evidence="3">The sequence shown here is derived from an EMBL/GenBank/DDBJ whole genome shotgun (WGS) entry which is preliminary data.</text>
</comment>